<proteinExistence type="predicted"/>
<protein>
    <submittedName>
        <fullName evidence="1">Unannotated protein</fullName>
    </submittedName>
</protein>
<gene>
    <name evidence="1" type="ORF">UFOPK1722_01325</name>
</gene>
<reference evidence="1" key="1">
    <citation type="submission" date="2020-05" db="EMBL/GenBank/DDBJ databases">
        <authorList>
            <person name="Chiriac C."/>
            <person name="Salcher M."/>
            <person name="Ghai R."/>
            <person name="Kavagutti S V."/>
        </authorList>
    </citation>
    <scope>NUCLEOTIDE SEQUENCE</scope>
</reference>
<sequence length="41" mass="4444">MPTFFLPAWGNSAISPAVMPMLHLPGLMMPGQFGPNKRVFG</sequence>
<evidence type="ECO:0000313" key="1">
    <source>
        <dbReference type="EMBL" id="CAB4585545.1"/>
    </source>
</evidence>
<organism evidence="1">
    <name type="scientific">freshwater metagenome</name>
    <dbReference type="NCBI Taxonomy" id="449393"/>
    <lineage>
        <taxon>unclassified sequences</taxon>
        <taxon>metagenomes</taxon>
        <taxon>ecological metagenomes</taxon>
    </lineage>
</organism>
<dbReference type="EMBL" id="CAEZTS010000125">
    <property type="protein sequence ID" value="CAB4585545.1"/>
    <property type="molecule type" value="Genomic_DNA"/>
</dbReference>
<name>A0A6J6FDR6_9ZZZZ</name>
<dbReference type="AlphaFoldDB" id="A0A6J6FDR6"/>
<accession>A0A6J6FDR6</accession>